<dbReference type="EMBL" id="FOTI01000004">
    <property type="protein sequence ID" value="SFL22655.1"/>
    <property type="molecule type" value="Genomic_DNA"/>
</dbReference>
<gene>
    <name evidence="1" type="ORF">SAMN02983006_00545</name>
</gene>
<evidence type="ECO:0000313" key="1">
    <source>
        <dbReference type="EMBL" id="SFL22655.1"/>
    </source>
</evidence>
<keyword evidence="2" id="KW-1185">Reference proteome</keyword>
<dbReference type="Proteomes" id="UP000199006">
    <property type="component" value="Unassembled WGS sequence"/>
</dbReference>
<reference evidence="1 2" key="1">
    <citation type="submission" date="2016-10" db="EMBL/GenBank/DDBJ databases">
        <authorList>
            <person name="de Groot N.N."/>
        </authorList>
    </citation>
    <scope>NUCLEOTIDE SEQUENCE [LARGE SCALE GENOMIC DNA]</scope>
    <source>
        <strain evidence="1 2">ATCC 51327</strain>
    </source>
</reference>
<protein>
    <submittedName>
        <fullName evidence="1">Uncharacterized protein</fullName>
    </submittedName>
</protein>
<sequence length="88" mass="10230">MIMDIIYGNCGINFEEVPKGSQIDNNKVIVRPEVEEKIIVEIREEYPDLTRLEILLFLLQYGPMTEVEQKEDVVLEEGYITKNGRTVK</sequence>
<dbReference type="STRING" id="29563.SAMN02983006_00545"/>
<dbReference type="RefSeq" id="WP_089859292.1">
    <property type="nucleotide sequence ID" value="NZ_FOTI01000004.1"/>
</dbReference>
<name>A0A1I4FXT2_9FIRM</name>
<proteinExistence type="predicted"/>
<evidence type="ECO:0000313" key="2">
    <source>
        <dbReference type="Proteomes" id="UP000199006"/>
    </source>
</evidence>
<dbReference type="AlphaFoldDB" id="A0A1I4FXT2"/>
<accession>A0A1I4FXT2</accession>
<organism evidence="1 2">
    <name type="scientific">Halanaerobium salsuginis</name>
    <dbReference type="NCBI Taxonomy" id="29563"/>
    <lineage>
        <taxon>Bacteria</taxon>
        <taxon>Bacillati</taxon>
        <taxon>Bacillota</taxon>
        <taxon>Clostridia</taxon>
        <taxon>Halanaerobiales</taxon>
        <taxon>Halanaerobiaceae</taxon>
        <taxon>Halanaerobium</taxon>
    </lineage>
</organism>